<comment type="similarity">
    <text evidence="2">Belongs to the RdgC family.</text>
</comment>
<evidence type="ECO:0000256" key="5">
    <source>
        <dbReference type="ARBA" id="ARBA00023172"/>
    </source>
</evidence>
<evidence type="ECO:0000256" key="3">
    <source>
        <dbReference type="ARBA" id="ARBA00022296"/>
    </source>
</evidence>
<dbReference type="RefSeq" id="WP_200245715.1">
    <property type="nucleotide sequence ID" value="NZ_JAXUFI010000001.1"/>
</dbReference>
<evidence type="ECO:0000256" key="6">
    <source>
        <dbReference type="SAM" id="MobiDB-lite"/>
    </source>
</evidence>
<dbReference type="InterPro" id="IPR007476">
    <property type="entry name" value="RdgC"/>
</dbReference>
<dbReference type="NCBIfam" id="NF001464">
    <property type="entry name" value="PRK00321.1-5"/>
    <property type="match status" value="1"/>
</dbReference>
<dbReference type="PANTHER" id="PTHR38103">
    <property type="entry name" value="RECOMBINATION-ASSOCIATED PROTEIN RDGC"/>
    <property type="match status" value="1"/>
</dbReference>
<name>A0A9X1B562_9GAMM</name>
<accession>A0A9X1B562</accession>
<dbReference type="GO" id="GO:0043590">
    <property type="term" value="C:bacterial nucleoid"/>
    <property type="evidence" value="ECO:0007669"/>
    <property type="project" value="TreeGrafter"/>
</dbReference>
<comment type="caution">
    <text evidence="7">The sequence shown here is derived from an EMBL/GenBank/DDBJ whole genome shotgun (WGS) entry which is preliminary data.</text>
</comment>
<reference evidence="7 8" key="1">
    <citation type="journal article" date="2020" name="Microorganisms">
        <title>Osmotic Adaptation and Compatible Solute Biosynthesis of Phototrophic Bacteria as Revealed from Genome Analyses.</title>
        <authorList>
            <person name="Imhoff J.F."/>
            <person name="Rahn T."/>
            <person name="Kunzel S."/>
            <person name="Keller A."/>
            <person name="Neulinger S.C."/>
        </authorList>
    </citation>
    <scope>NUCLEOTIDE SEQUENCE [LARGE SCALE GENOMIC DNA]</scope>
    <source>
        <strain evidence="7 8">DSM 25653</strain>
    </source>
</reference>
<keyword evidence="5" id="KW-0233">DNA recombination</keyword>
<dbReference type="GO" id="GO:0000018">
    <property type="term" value="P:regulation of DNA recombination"/>
    <property type="evidence" value="ECO:0007669"/>
    <property type="project" value="TreeGrafter"/>
</dbReference>
<dbReference type="GO" id="GO:0006310">
    <property type="term" value="P:DNA recombination"/>
    <property type="evidence" value="ECO:0007669"/>
    <property type="project" value="UniProtKB-KW"/>
</dbReference>
<dbReference type="GO" id="GO:0003690">
    <property type="term" value="F:double-stranded DNA binding"/>
    <property type="evidence" value="ECO:0007669"/>
    <property type="project" value="TreeGrafter"/>
</dbReference>
<comment type="subcellular location">
    <subcellularLocation>
        <location evidence="1">Cytoplasm</location>
        <location evidence="1">Nucleoid</location>
    </subcellularLocation>
</comment>
<gene>
    <name evidence="7" type="ORF">CKO42_15150</name>
</gene>
<protein>
    <recommendedName>
        <fullName evidence="3">Recombination-associated protein RdgC</fullName>
    </recommendedName>
</protein>
<feature type="region of interest" description="Disordered" evidence="6">
    <location>
        <begin position="312"/>
        <end position="354"/>
    </location>
</feature>
<keyword evidence="4" id="KW-0963">Cytoplasm</keyword>
<dbReference type="Pfam" id="PF04381">
    <property type="entry name" value="RdgC"/>
    <property type="match status" value="1"/>
</dbReference>
<sequence length="354" mass="38818">MFKNAKVYRLQVPFELDQMGLHAQLGERRFRPCGPVETATMGWTAPLGPKAEMLVHTVGQVHLVAMRRQERLLPGSVVTEAVAERVAEIEQAEMREVARRERTQLREELLAEMLPKAFTRSRLVRAYIDAADGWVVIDAGSDKAAEELLALLRESLGSFPVKPLEPQVIAAERLSNWIRSGKAAEGIELEDSCVLQDAEDARSTVRCRGQDLSAPEIRNHLDTGKRAVSIGINWKERLSLLLGEDLSLKRLRFADEVTNELDTGDADDDGALLDAELALLSLELRAVLARLCEEFEVLSEMPIAAPAGMLGADVQRPSEPMPASQVEPGSSSAPAAVSDQASGVAETEDRPPWD</sequence>
<dbReference type="PANTHER" id="PTHR38103:SF1">
    <property type="entry name" value="RECOMBINATION-ASSOCIATED PROTEIN RDGC"/>
    <property type="match status" value="1"/>
</dbReference>
<proteinExistence type="inferred from homology"/>
<evidence type="ECO:0000256" key="1">
    <source>
        <dbReference type="ARBA" id="ARBA00004453"/>
    </source>
</evidence>
<dbReference type="EMBL" id="NRRY01000025">
    <property type="protein sequence ID" value="MBK1619754.1"/>
    <property type="molecule type" value="Genomic_DNA"/>
</dbReference>
<organism evidence="7 8">
    <name type="scientific">Lamprobacter modestohalophilus</name>
    <dbReference type="NCBI Taxonomy" id="1064514"/>
    <lineage>
        <taxon>Bacteria</taxon>
        <taxon>Pseudomonadati</taxon>
        <taxon>Pseudomonadota</taxon>
        <taxon>Gammaproteobacteria</taxon>
        <taxon>Chromatiales</taxon>
        <taxon>Chromatiaceae</taxon>
        <taxon>Lamprobacter</taxon>
    </lineage>
</organism>
<evidence type="ECO:0000256" key="4">
    <source>
        <dbReference type="ARBA" id="ARBA00022490"/>
    </source>
</evidence>
<evidence type="ECO:0000313" key="8">
    <source>
        <dbReference type="Proteomes" id="UP001138768"/>
    </source>
</evidence>
<dbReference type="Proteomes" id="UP001138768">
    <property type="component" value="Unassembled WGS sequence"/>
</dbReference>
<evidence type="ECO:0000313" key="7">
    <source>
        <dbReference type="EMBL" id="MBK1619754.1"/>
    </source>
</evidence>
<dbReference type="AlphaFoldDB" id="A0A9X1B562"/>
<evidence type="ECO:0000256" key="2">
    <source>
        <dbReference type="ARBA" id="ARBA00008657"/>
    </source>
</evidence>
<keyword evidence="8" id="KW-1185">Reference proteome</keyword>